<keyword evidence="1" id="KW-0812">Transmembrane</keyword>
<dbReference type="EMBL" id="QDKM01000007">
    <property type="protein sequence ID" value="PVH28020.1"/>
    <property type="molecule type" value="Genomic_DNA"/>
</dbReference>
<evidence type="ECO:0000256" key="1">
    <source>
        <dbReference type="SAM" id="Phobius"/>
    </source>
</evidence>
<dbReference type="OrthoDB" id="7406133at2"/>
<reference evidence="2 3" key="1">
    <citation type="submission" date="2018-04" db="EMBL/GenBank/DDBJ databases">
        <title>Pararhodobacter oceanense sp. nov., isolated from marine intertidal sediment.</title>
        <authorList>
            <person name="Wang X.-L."/>
            <person name="Du Z.-J."/>
        </authorList>
    </citation>
    <scope>NUCLEOTIDE SEQUENCE [LARGE SCALE GENOMIC DNA]</scope>
    <source>
        <strain evidence="2 3">AM505</strain>
    </source>
</reference>
<dbReference type="Proteomes" id="UP000245911">
    <property type="component" value="Unassembled WGS sequence"/>
</dbReference>
<evidence type="ECO:0000313" key="2">
    <source>
        <dbReference type="EMBL" id="PVH28020.1"/>
    </source>
</evidence>
<feature type="transmembrane region" description="Helical" evidence="1">
    <location>
        <begin position="12"/>
        <end position="32"/>
    </location>
</feature>
<keyword evidence="1" id="KW-1133">Transmembrane helix</keyword>
<keyword evidence="3" id="KW-1185">Reference proteome</keyword>
<proteinExistence type="predicted"/>
<name>A0A2T8HRH3_9RHOB</name>
<organism evidence="2 3">
    <name type="scientific">Pararhodobacter oceanensis</name>
    <dbReference type="NCBI Taxonomy" id="2172121"/>
    <lineage>
        <taxon>Bacteria</taxon>
        <taxon>Pseudomonadati</taxon>
        <taxon>Pseudomonadota</taxon>
        <taxon>Alphaproteobacteria</taxon>
        <taxon>Rhodobacterales</taxon>
        <taxon>Paracoccaceae</taxon>
        <taxon>Pararhodobacter</taxon>
    </lineage>
</organism>
<protein>
    <submittedName>
        <fullName evidence="2">Uncharacterized protein</fullName>
    </submittedName>
</protein>
<dbReference type="AlphaFoldDB" id="A0A2T8HRH3"/>
<sequence>MWDWLADNASLVQAAVGAITAFVWLFYLQILVSGLRRQRRTDILIHLGGSQTLDARTFVSNLGFEPIYVLEILLTVWTGDGARETSIVDRTETPKKDLTTPSATTFQGPLKTGNFVDIGSVQDLLQRARGNMTDVLDNDAVNRIEVKVAAISAASSAIVAAKRQFEVEPAEGDCRIRPRTLYATQIRSIWGRYFLKRELQARLTE</sequence>
<accession>A0A2T8HRH3</accession>
<evidence type="ECO:0000313" key="3">
    <source>
        <dbReference type="Proteomes" id="UP000245911"/>
    </source>
</evidence>
<keyword evidence="1" id="KW-0472">Membrane</keyword>
<gene>
    <name evidence="2" type="ORF">DDE20_14780</name>
</gene>
<dbReference type="RefSeq" id="WP_116559288.1">
    <property type="nucleotide sequence ID" value="NZ_JBLWXM010000009.1"/>
</dbReference>
<comment type="caution">
    <text evidence="2">The sequence shown here is derived from an EMBL/GenBank/DDBJ whole genome shotgun (WGS) entry which is preliminary data.</text>
</comment>